<evidence type="ECO:0000259" key="3">
    <source>
        <dbReference type="Pfam" id="PF08241"/>
    </source>
</evidence>
<dbReference type="CDD" id="cd02440">
    <property type="entry name" value="AdoMet_MTases"/>
    <property type="match status" value="1"/>
</dbReference>
<evidence type="ECO:0000256" key="2">
    <source>
        <dbReference type="ARBA" id="ARBA00038188"/>
    </source>
</evidence>
<dbReference type="Gene3D" id="3.40.50.150">
    <property type="entry name" value="Vaccinia Virus protein VP39"/>
    <property type="match status" value="1"/>
</dbReference>
<reference evidence="4 5" key="1">
    <citation type="submission" date="2021-12" db="EMBL/GenBank/DDBJ databases">
        <title>High titer production of polyol ester of fatty acids by Rhodotorula paludigena BS15 towards product separation-free biomass refinery.</title>
        <authorList>
            <person name="Mano J."/>
            <person name="Ono H."/>
            <person name="Tanaka T."/>
            <person name="Naito K."/>
            <person name="Sushida H."/>
            <person name="Ike M."/>
            <person name="Tokuyasu K."/>
            <person name="Kitaoka M."/>
        </authorList>
    </citation>
    <scope>NUCLEOTIDE SEQUENCE [LARGE SCALE GENOMIC DNA]</scope>
    <source>
        <strain evidence="4 5">BS15</strain>
    </source>
</reference>
<sequence length="269" mass="29193">MSAKSGHAPFYPSGHSATVLRAHQARTAETCAARLLPLLQPTDSLLDIGCGPGTISCGFAAYVSKVVGVEHPSASSVLSQARQAAEAQGVADKVTFAEADALALPFDDNSFDVVYCNQVLQHVPEPVSVLREMRRVARRLVFAREADRGAFVHFPHTPLIQRFDELWTLVARAGGGEPDAARHLRAWALEAGFDEEKVDVSAGAEAPGVAEWSASCASRLRSSGFRDKALELEYTTEEEVEDIALAWETWAKDKDAWFGYLQGELLARP</sequence>
<evidence type="ECO:0000313" key="4">
    <source>
        <dbReference type="EMBL" id="GJN90696.1"/>
    </source>
</evidence>
<organism evidence="4 5">
    <name type="scientific">Rhodotorula paludigena</name>
    <dbReference type="NCBI Taxonomy" id="86838"/>
    <lineage>
        <taxon>Eukaryota</taxon>
        <taxon>Fungi</taxon>
        <taxon>Dikarya</taxon>
        <taxon>Basidiomycota</taxon>
        <taxon>Pucciniomycotina</taxon>
        <taxon>Microbotryomycetes</taxon>
        <taxon>Sporidiobolales</taxon>
        <taxon>Sporidiobolaceae</taxon>
        <taxon>Rhodotorula</taxon>
    </lineage>
</organism>
<feature type="domain" description="Methyltransferase type 11" evidence="3">
    <location>
        <begin position="46"/>
        <end position="138"/>
    </location>
</feature>
<dbReference type="Pfam" id="PF08241">
    <property type="entry name" value="Methyltransf_11"/>
    <property type="match status" value="1"/>
</dbReference>
<comment type="caution">
    <text evidence="4">The sequence shown here is derived from an EMBL/GenBank/DDBJ whole genome shotgun (WGS) entry which is preliminary data.</text>
</comment>
<evidence type="ECO:0000256" key="1">
    <source>
        <dbReference type="ARBA" id="ARBA00022679"/>
    </source>
</evidence>
<accession>A0AAV5GE89</accession>
<dbReference type="PANTHER" id="PTHR44068">
    <property type="entry name" value="ZGC:194242"/>
    <property type="match status" value="1"/>
</dbReference>
<keyword evidence="1" id="KW-0808">Transferase</keyword>
<dbReference type="InterPro" id="IPR050447">
    <property type="entry name" value="Erg6_SMT_methyltransf"/>
</dbReference>
<gene>
    <name evidence="4" type="ORF">Rhopal_003710-T1</name>
</gene>
<protein>
    <recommendedName>
        <fullName evidence="3">Methyltransferase type 11 domain-containing protein</fullName>
    </recommendedName>
</protein>
<keyword evidence="5" id="KW-1185">Reference proteome</keyword>
<dbReference type="PANTHER" id="PTHR44068:SF1">
    <property type="entry name" value="HYPOTHETICAL LOC100005854"/>
    <property type="match status" value="1"/>
</dbReference>
<comment type="similarity">
    <text evidence="2">Belongs to the class I-like SAM-binding methyltransferase superfamily. Erg6/SMT family.</text>
</comment>
<dbReference type="InterPro" id="IPR013216">
    <property type="entry name" value="Methyltransf_11"/>
</dbReference>
<dbReference type="EMBL" id="BQKY01000007">
    <property type="protein sequence ID" value="GJN90696.1"/>
    <property type="molecule type" value="Genomic_DNA"/>
</dbReference>
<dbReference type="AlphaFoldDB" id="A0AAV5GE89"/>
<dbReference type="InterPro" id="IPR029063">
    <property type="entry name" value="SAM-dependent_MTases_sf"/>
</dbReference>
<dbReference type="GO" id="GO:0003838">
    <property type="term" value="F:sterol 24-C-methyltransferase activity"/>
    <property type="evidence" value="ECO:0007669"/>
    <property type="project" value="TreeGrafter"/>
</dbReference>
<dbReference type="GO" id="GO:0005783">
    <property type="term" value="C:endoplasmic reticulum"/>
    <property type="evidence" value="ECO:0007669"/>
    <property type="project" value="TreeGrafter"/>
</dbReference>
<dbReference type="Proteomes" id="UP001342314">
    <property type="component" value="Unassembled WGS sequence"/>
</dbReference>
<dbReference type="GO" id="GO:0016126">
    <property type="term" value="P:sterol biosynthetic process"/>
    <property type="evidence" value="ECO:0007669"/>
    <property type="project" value="TreeGrafter"/>
</dbReference>
<evidence type="ECO:0000313" key="5">
    <source>
        <dbReference type="Proteomes" id="UP001342314"/>
    </source>
</evidence>
<dbReference type="SUPFAM" id="SSF53335">
    <property type="entry name" value="S-adenosyl-L-methionine-dependent methyltransferases"/>
    <property type="match status" value="1"/>
</dbReference>
<name>A0AAV5GE89_9BASI</name>
<proteinExistence type="inferred from homology"/>